<dbReference type="AlphaFoldDB" id="A0A0D0E2T3"/>
<evidence type="ECO:0000313" key="2">
    <source>
        <dbReference type="Proteomes" id="UP000054538"/>
    </source>
</evidence>
<name>A0A0D0E2T3_9AGAM</name>
<dbReference type="InParanoid" id="A0A0D0E2T3"/>
<evidence type="ECO:0000313" key="1">
    <source>
        <dbReference type="EMBL" id="KIK95004.1"/>
    </source>
</evidence>
<dbReference type="Proteomes" id="UP000054538">
    <property type="component" value="Unassembled WGS sequence"/>
</dbReference>
<accession>A0A0D0E2T3</accession>
<protein>
    <submittedName>
        <fullName evidence="1">Uncharacterized protein</fullName>
    </submittedName>
</protein>
<reference evidence="1 2" key="1">
    <citation type="submission" date="2014-04" db="EMBL/GenBank/DDBJ databases">
        <authorList>
            <consortium name="DOE Joint Genome Institute"/>
            <person name="Kuo A."/>
            <person name="Kohler A."/>
            <person name="Jargeat P."/>
            <person name="Nagy L.G."/>
            <person name="Floudas D."/>
            <person name="Copeland A."/>
            <person name="Barry K.W."/>
            <person name="Cichocki N."/>
            <person name="Veneault-Fourrey C."/>
            <person name="LaButti K."/>
            <person name="Lindquist E.A."/>
            <person name="Lipzen A."/>
            <person name="Lundell T."/>
            <person name="Morin E."/>
            <person name="Murat C."/>
            <person name="Sun H."/>
            <person name="Tunlid A."/>
            <person name="Henrissat B."/>
            <person name="Grigoriev I.V."/>
            <person name="Hibbett D.S."/>
            <person name="Martin F."/>
            <person name="Nordberg H.P."/>
            <person name="Cantor M.N."/>
            <person name="Hua S.X."/>
        </authorList>
    </citation>
    <scope>NUCLEOTIDE SEQUENCE [LARGE SCALE GENOMIC DNA]</scope>
    <source>
        <strain evidence="1 2">Ve08.2h10</strain>
    </source>
</reference>
<dbReference type="HOGENOM" id="CLU_2638772_0_0_1"/>
<keyword evidence="2" id="KW-1185">Reference proteome</keyword>
<proteinExistence type="predicted"/>
<reference evidence="2" key="2">
    <citation type="submission" date="2015-01" db="EMBL/GenBank/DDBJ databases">
        <title>Evolutionary Origins and Diversification of the Mycorrhizal Mutualists.</title>
        <authorList>
            <consortium name="DOE Joint Genome Institute"/>
            <consortium name="Mycorrhizal Genomics Consortium"/>
            <person name="Kohler A."/>
            <person name="Kuo A."/>
            <person name="Nagy L.G."/>
            <person name="Floudas D."/>
            <person name="Copeland A."/>
            <person name="Barry K.W."/>
            <person name="Cichocki N."/>
            <person name="Veneault-Fourrey C."/>
            <person name="LaButti K."/>
            <person name="Lindquist E.A."/>
            <person name="Lipzen A."/>
            <person name="Lundell T."/>
            <person name="Morin E."/>
            <person name="Murat C."/>
            <person name="Riley R."/>
            <person name="Ohm R."/>
            <person name="Sun H."/>
            <person name="Tunlid A."/>
            <person name="Henrissat B."/>
            <person name="Grigoriev I.V."/>
            <person name="Hibbett D.S."/>
            <person name="Martin F."/>
        </authorList>
    </citation>
    <scope>NUCLEOTIDE SEQUENCE [LARGE SCALE GENOMIC DNA]</scope>
    <source>
        <strain evidence="2">Ve08.2h10</strain>
    </source>
</reference>
<dbReference type="EMBL" id="KN825071">
    <property type="protein sequence ID" value="KIK95004.1"/>
    <property type="molecule type" value="Genomic_DNA"/>
</dbReference>
<sequence>MEAAKMLCRTDVSGNSNGSACTSALQMRVGRKLIPGHFNFTMKDHLLTGHVVKNANGVDVVGRCKNPTWMNQCHTAN</sequence>
<gene>
    <name evidence="1" type="ORF">PAXRUDRAFT_780485</name>
</gene>
<organism evidence="1 2">
    <name type="scientific">Paxillus rubicundulus Ve08.2h10</name>
    <dbReference type="NCBI Taxonomy" id="930991"/>
    <lineage>
        <taxon>Eukaryota</taxon>
        <taxon>Fungi</taxon>
        <taxon>Dikarya</taxon>
        <taxon>Basidiomycota</taxon>
        <taxon>Agaricomycotina</taxon>
        <taxon>Agaricomycetes</taxon>
        <taxon>Agaricomycetidae</taxon>
        <taxon>Boletales</taxon>
        <taxon>Paxilineae</taxon>
        <taxon>Paxillaceae</taxon>
        <taxon>Paxillus</taxon>
    </lineage>
</organism>